<dbReference type="EMBL" id="MPUH01000849">
    <property type="protein sequence ID" value="OMJ73072.1"/>
    <property type="molecule type" value="Genomic_DNA"/>
</dbReference>
<protein>
    <submittedName>
        <fullName evidence="1">Uncharacterized protein</fullName>
    </submittedName>
</protein>
<gene>
    <name evidence="1" type="ORF">SteCoe_28324</name>
</gene>
<dbReference type="AlphaFoldDB" id="A0A1R2B8G0"/>
<evidence type="ECO:0000313" key="1">
    <source>
        <dbReference type="EMBL" id="OMJ73072.1"/>
    </source>
</evidence>
<sequence length="332" mass="38313">MEFSEPLELKRIAKYHNNQGECSPFTKLVKSWTNIKPSEKSPVTPFDLKSLMHAPSFSACANVLSPAGMKNFEKDFEIVQDNSYLEEPRKKRKSILTISLKSPDEIVNNSPIKQLTIKVYFFRSSNKINLSVPKEITVNDMITRALQAYSKTKYPPLPYGVNSEAYEVWLPDEDGIFPDTDYVIEKSSFVAYLNATTLCILEKPDFRSSLYISKRGSSVVRIRTKTGSIHVKFLYESNWAVIALNPESYLCDVLVQLWKKFFILGELSAKMFEFRVFIEEGGYECALDMSLKIKELPKQDIRLYRKVLADTPKNLIRRSHKSQQIFFNAKYF</sequence>
<dbReference type="OrthoDB" id="325495at2759"/>
<keyword evidence="2" id="KW-1185">Reference proteome</keyword>
<name>A0A1R2B8G0_9CILI</name>
<evidence type="ECO:0000313" key="2">
    <source>
        <dbReference type="Proteomes" id="UP000187209"/>
    </source>
</evidence>
<dbReference type="Proteomes" id="UP000187209">
    <property type="component" value="Unassembled WGS sequence"/>
</dbReference>
<accession>A0A1R2B8G0</accession>
<reference evidence="1 2" key="1">
    <citation type="submission" date="2016-11" db="EMBL/GenBank/DDBJ databases">
        <title>The macronuclear genome of Stentor coeruleus: a giant cell with tiny introns.</title>
        <authorList>
            <person name="Slabodnick M."/>
            <person name="Ruby J.G."/>
            <person name="Reiff S.B."/>
            <person name="Swart E.C."/>
            <person name="Gosai S."/>
            <person name="Prabakaran S."/>
            <person name="Witkowska E."/>
            <person name="Larue G.E."/>
            <person name="Fisher S."/>
            <person name="Freeman R.M."/>
            <person name="Gunawardena J."/>
            <person name="Chu W."/>
            <person name="Stover N.A."/>
            <person name="Gregory B.D."/>
            <person name="Nowacki M."/>
            <person name="Derisi J."/>
            <person name="Roy S.W."/>
            <person name="Marshall W.F."/>
            <person name="Sood P."/>
        </authorList>
    </citation>
    <scope>NUCLEOTIDE SEQUENCE [LARGE SCALE GENOMIC DNA]</scope>
    <source>
        <strain evidence="1">WM001</strain>
    </source>
</reference>
<comment type="caution">
    <text evidence="1">The sequence shown here is derived from an EMBL/GenBank/DDBJ whole genome shotgun (WGS) entry which is preliminary data.</text>
</comment>
<proteinExistence type="predicted"/>
<organism evidence="1 2">
    <name type="scientific">Stentor coeruleus</name>
    <dbReference type="NCBI Taxonomy" id="5963"/>
    <lineage>
        <taxon>Eukaryota</taxon>
        <taxon>Sar</taxon>
        <taxon>Alveolata</taxon>
        <taxon>Ciliophora</taxon>
        <taxon>Postciliodesmatophora</taxon>
        <taxon>Heterotrichea</taxon>
        <taxon>Heterotrichida</taxon>
        <taxon>Stentoridae</taxon>
        <taxon>Stentor</taxon>
    </lineage>
</organism>